<dbReference type="SUPFAM" id="SSF56601">
    <property type="entry name" value="beta-lactamase/transpeptidase-like"/>
    <property type="match status" value="1"/>
</dbReference>
<dbReference type="GO" id="GO:0005886">
    <property type="term" value="C:plasma membrane"/>
    <property type="evidence" value="ECO:0007669"/>
    <property type="project" value="TreeGrafter"/>
</dbReference>
<dbReference type="InterPro" id="IPR001460">
    <property type="entry name" value="PCN-bd_Tpept"/>
</dbReference>
<organism evidence="4 5">
    <name type="scientific">Bacillus safensis</name>
    <dbReference type="NCBI Taxonomy" id="561879"/>
    <lineage>
        <taxon>Bacteria</taxon>
        <taxon>Bacillati</taxon>
        <taxon>Bacillota</taxon>
        <taxon>Bacilli</taxon>
        <taxon>Bacillales</taxon>
        <taxon>Bacillaceae</taxon>
        <taxon>Bacillus</taxon>
    </lineage>
</organism>
<dbReference type="InterPro" id="IPR050515">
    <property type="entry name" value="Beta-lactam/transpept"/>
</dbReference>
<evidence type="ECO:0000313" key="5">
    <source>
        <dbReference type="Proteomes" id="UP000464658"/>
    </source>
</evidence>
<evidence type="ECO:0000256" key="2">
    <source>
        <dbReference type="ARBA" id="ARBA00023136"/>
    </source>
</evidence>
<evidence type="ECO:0000256" key="1">
    <source>
        <dbReference type="ARBA" id="ARBA00004370"/>
    </source>
</evidence>
<dbReference type="Pfam" id="PF00905">
    <property type="entry name" value="Transpeptidase"/>
    <property type="match status" value="1"/>
</dbReference>
<sequence>MTVDGARLRCWKKGGHGSQSFLEVVQNSCNPGFFVELGDRLGKDKLFSYIKNFGFGQKTGIDLQGEGRGILFPLDRVGPVEQATTAFGQGVSVTPIQQVAAVAAAVNGGTLYTPYMQKKNG</sequence>
<accession>A0A5S9M6G0</accession>
<reference evidence="4 5" key="1">
    <citation type="submission" date="2019-12" db="EMBL/GenBank/DDBJ databases">
        <title>Full genome sequence of a Bacillus safensis strain isolated from commercially available natto in Indonesia.</title>
        <authorList>
            <person name="Yoshida M."/>
            <person name="Uomi M."/>
            <person name="Waturangi D."/>
            <person name="Ekaputri J.J."/>
            <person name="Setiamarga D.H.E."/>
        </authorList>
    </citation>
    <scope>NUCLEOTIDE SEQUENCE [LARGE SCALE GENOMIC DNA]</scope>
    <source>
        <strain evidence="4 5">IDN1</strain>
    </source>
</reference>
<dbReference type="AlphaFoldDB" id="A0A5S9M6G0"/>
<keyword evidence="2" id="KW-0472">Membrane</keyword>
<feature type="domain" description="Penicillin-binding protein transpeptidase" evidence="3">
    <location>
        <begin position="6"/>
        <end position="118"/>
    </location>
</feature>
<evidence type="ECO:0000313" key="4">
    <source>
        <dbReference type="EMBL" id="BBP89107.1"/>
    </source>
</evidence>
<dbReference type="GO" id="GO:0008658">
    <property type="term" value="F:penicillin binding"/>
    <property type="evidence" value="ECO:0007669"/>
    <property type="project" value="InterPro"/>
</dbReference>
<dbReference type="Gene3D" id="3.40.710.10">
    <property type="entry name" value="DD-peptidase/beta-lactamase superfamily"/>
    <property type="match status" value="1"/>
</dbReference>
<evidence type="ECO:0000259" key="3">
    <source>
        <dbReference type="Pfam" id="PF00905"/>
    </source>
</evidence>
<protein>
    <recommendedName>
        <fullName evidence="3">Penicillin-binding protein transpeptidase domain-containing protein</fullName>
    </recommendedName>
</protein>
<dbReference type="EMBL" id="AP021906">
    <property type="protein sequence ID" value="BBP89107.1"/>
    <property type="molecule type" value="Genomic_DNA"/>
</dbReference>
<proteinExistence type="predicted"/>
<dbReference type="InterPro" id="IPR012338">
    <property type="entry name" value="Beta-lactam/transpept-like"/>
</dbReference>
<gene>
    <name evidence="4" type="ORF">BsIDN1_27250</name>
</gene>
<dbReference type="Proteomes" id="UP000464658">
    <property type="component" value="Chromosome"/>
</dbReference>
<dbReference type="PANTHER" id="PTHR30627:SF1">
    <property type="entry name" value="PEPTIDOGLYCAN D,D-TRANSPEPTIDASE FTSI"/>
    <property type="match status" value="1"/>
</dbReference>
<dbReference type="GO" id="GO:0071555">
    <property type="term" value="P:cell wall organization"/>
    <property type="evidence" value="ECO:0007669"/>
    <property type="project" value="TreeGrafter"/>
</dbReference>
<comment type="subcellular location">
    <subcellularLocation>
        <location evidence="1">Membrane</location>
    </subcellularLocation>
</comment>
<dbReference type="PANTHER" id="PTHR30627">
    <property type="entry name" value="PEPTIDOGLYCAN D,D-TRANSPEPTIDASE"/>
    <property type="match status" value="1"/>
</dbReference>
<name>A0A5S9M6G0_BACIA</name>